<reference evidence="1 2" key="1">
    <citation type="submission" date="2019-03" db="EMBL/GenBank/DDBJ databases">
        <title>Deep-cultivation of Planctomycetes and their phenomic and genomic characterization uncovers novel biology.</title>
        <authorList>
            <person name="Wiegand S."/>
            <person name="Jogler M."/>
            <person name="Boedeker C."/>
            <person name="Pinto D."/>
            <person name="Vollmers J."/>
            <person name="Rivas-Marin E."/>
            <person name="Kohn T."/>
            <person name="Peeters S.H."/>
            <person name="Heuer A."/>
            <person name="Rast P."/>
            <person name="Oberbeckmann S."/>
            <person name="Bunk B."/>
            <person name="Jeske O."/>
            <person name="Meyerdierks A."/>
            <person name="Storesund J.E."/>
            <person name="Kallscheuer N."/>
            <person name="Luecker S."/>
            <person name="Lage O.M."/>
            <person name="Pohl T."/>
            <person name="Merkel B.J."/>
            <person name="Hornburger P."/>
            <person name="Mueller R.-W."/>
            <person name="Bruemmer F."/>
            <person name="Labrenz M."/>
            <person name="Spormann A.M."/>
            <person name="Op den Camp H."/>
            <person name="Overmann J."/>
            <person name="Amann R."/>
            <person name="Jetten M.S.M."/>
            <person name="Mascher T."/>
            <person name="Medema M.H."/>
            <person name="Devos D.P."/>
            <person name="Kaster A.-K."/>
            <person name="Ovreas L."/>
            <person name="Rohde M."/>
            <person name="Galperin M.Y."/>
            <person name="Jogler C."/>
        </authorList>
    </citation>
    <scope>NUCLEOTIDE SEQUENCE [LARGE SCALE GENOMIC DNA]</scope>
    <source>
        <strain evidence="1 2">V144</strain>
    </source>
</reference>
<dbReference type="EMBL" id="CP037920">
    <property type="protein sequence ID" value="QDT96191.1"/>
    <property type="molecule type" value="Genomic_DNA"/>
</dbReference>
<dbReference type="KEGG" id="gaw:V144x_16440"/>
<name>A0A517VT50_9PLAN</name>
<organism evidence="1 2">
    <name type="scientific">Gimesia aquarii</name>
    <dbReference type="NCBI Taxonomy" id="2527964"/>
    <lineage>
        <taxon>Bacteria</taxon>
        <taxon>Pseudomonadati</taxon>
        <taxon>Planctomycetota</taxon>
        <taxon>Planctomycetia</taxon>
        <taxon>Planctomycetales</taxon>
        <taxon>Planctomycetaceae</taxon>
        <taxon>Gimesia</taxon>
    </lineage>
</organism>
<protein>
    <submittedName>
        <fullName evidence="1">Uncharacterized protein</fullName>
    </submittedName>
</protein>
<evidence type="ECO:0000313" key="2">
    <source>
        <dbReference type="Proteomes" id="UP000318704"/>
    </source>
</evidence>
<evidence type="ECO:0000313" key="1">
    <source>
        <dbReference type="EMBL" id="QDT96191.1"/>
    </source>
</evidence>
<dbReference type="AlphaFoldDB" id="A0A517VT50"/>
<gene>
    <name evidence="1" type="ORF">V144x_16440</name>
</gene>
<dbReference type="Proteomes" id="UP000318704">
    <property type="component" value="Chromosome"/>
</dbReference>
<sequence length="40" mass="4831" precursor="true">MFRHDWKYGEIGVMDYVFFRHGLLPLVVQLYSSILIRSNE</sequence>
<proteinExistence type="predicted"/>
<accession>A0A517VT50</accession>